<proteinExistence type="predicted"/>
<dbReference type="KEGG" id="pcs:N7525_010106"/>
<dbReference type="OrthoDB" id="10575544at2759"/>
<dbReference type="VEuPathDB" id="FungiDB:PCH_Pc15g02070"/>
<sequence length="275" mass="31585">MMYNECKHLRPGAYRVKPTLRSLRNTWKETNAGGSDSILLRTTYARLPYKLCIRQGAGTTRGYGYSYYPIILPSHTKAQSTIDGHSKTTNRTCQLYGRSNCSCSRTSVIEHEDMCVYEKFFEFVNMLATILDFRYANSVAFNYEPLLSKPPTTEVSRPPAFNAAFATICNCKTNKNEVAEHAIPTLREDQLELLSQHRGLREARARVRAKLLREPNYIMDIVLMIIENSYYDNFPLHNLLWVLETRMQVLIEQVMALQSGDEEESRIACEIWGAC</sequence>
<evidence type="ECO:0000313" key="2">
    <source>
        <dbReference type="Proteomes" id="UP000000724"/>
    </source>
</evidence>
<dbReference type="OMA" id="WKETNAG"/>
<gene>
    <name evidence="1" type="ORF">Pc15g02070</name>
    <name evidence="1" type="ORF">PCH_Pc15g02070</name>
</gene>
<dbReference type="HOGENOM" id="CLU_1012305_0_0_1"/>
<dbReference type="Proteomes" id="UP000000724">
    <property type="component" value="Contig Pc00c15"/>
</dbReference>
<dbReference type="EMBL" id="AM920430">
    <property type="protein sequence ID" value="CAP83093.1"/>
    <property type="molecule type" value="Genomic_DNA"/>
</dbReference>
<keyword evidence="2" id="KW-1185">Reference proteome</keyword>
<dbReference type="GeneID" id="8312427"/>
<dbReference type="AlphaFoldDB" id="B6H6E1"/>
<organism evidence="1 2">
    <name type="scientific">Penicillium rubens (strain ATCC 28089 / DSM 1075 / NRRL 1951 / Wisconsin 54-1255)</name>
    <name type="common">Penicillium chrysogenum</name>
    <dbReference type="NCBI Taxonomy" id="500485"/>
    <lineage>
        <taxon>Eukaryota</taxon>
        <taxon>Fungi</taxon>
        <taxon>Dikarya</taxon>
        <taxon>Ascomycota</taxon>
        <taxon>Pezizomycotina</taxon>
        <taxon>Eurotiomycetes</taxon>
        <taxon>Eurotiomycetidae</taxon>
        <taxon>Eurotiales</taxon>
        <taxon>Aspergillaceae</taxon>
        <taxon>Penicillium</taxon>
        <taxon>Penicillium chrysogenum species complex</taxon>
    </lineage>
</organism>
<evidence type="ECO:0000313" key="1">
    <source>
        <dbReference type="EMBL" id="CAP83093.1"/>
    </source>
</evidence>
<reference evidence="1 2" key="1">
    <citation type="journal article" date="2008" name="Nat. Biotechnol.">
        <title>Genome sequencing and analysis of the filamentous fungus Penicillium chrysogenum.</title>
        <authorList>
            <person name="van den Berg M.A."/>
            <person name="Albang R."/>
            <person name="Albermann K."/>
            <person name="Badger J.H."/>
            <person name="Daran J.-M."/>
            <person name="Driessen A.J.M."/>
            <person name="Garcia-Estrada C."/>
            <person name="Fedorova N.D."/>
            <person name="Harris D.M."/>
            <person name="Heijne W.H.M."/>
            <person name="Joardar V.S."/>
            <person name="Kiel J.A.K.W."/>
            <person name="Kovalchuk A."/>
            <person name="Martin J.F."/>
            <person name="Nierman W.C."/>
            <person name="Nijland J.G."/>
            <person name="Pronk J.T."/>
            <person name="Roubos J.A."/>
            <person name="van der Klei I.J."/>
            <person name="van Peij N.N.M.E."/>
            <person name="Veenhuis M."/>
            <person name="von Doehren H."/>
            <person name="Wagner C."/>
            <person name="Wortman J.R."/>
            <person name="Bovenberg R.A.L."/>
        </authorList>
    </citation>
    <scope>NUCLEOTIDE SEQUENCE [LARGE SCALE GENOMIC DNA]</scope>
    <source>
        <strain evidence="2">ATCC 28089 / DSM 1075 / NRRL 1951 / Wisconsin 54-1255</strain>
    </source>
</reference>
<name>B6H6E1_PENRW</name>
<accession>B6H6E1</accession>
<protein>
    <submittedName>
        <fullName evidence="1">Uncharacterized protein</fullName>
    </submittedName>
</protein>